<dbReference type="EMBL" id="CALNXK010000178">
    <property type="protein sequence ID" value="CAH3173047.1"/>
    <property type="molecule type" value="Genomic_DNA"/>
</dbReference>
<name>A0ABN8R5E2_9CNID</name>
<organism evidence="1 2">
    <name type="scientific">Porites lobata</name>
    <dbReference type="NCBI Taxonomy" id="104759"/>
    <lineage>
        <taxon>Eukaryota</taxon>
        <taxon>Metazoa</taxon>
        <taxon>Cnidaria</taxon>
        <taxon>Anthozoa</taxon>
        <taxon>Hexacorallia</taxon>
        <taxon>Scleractinia</taxon>
        <taxon>Fungiina</taxon>
        <taxon>Poritidae</taxon>
        <taxon>Porites</taxon>
    </lineage>
</organism>
<accession>A0ABN8R5E2</accession>
<evidence type="ECO:0000313" key="2">
    <source>
        <dbReference type="Proteomes" id="UP001159405"/>
    </source>
</evidence>
<protein>
    <submittedName>
        <fullName evidence="1">Uncharacterized protein</fullName>
    </submittedName>
</protein>
<keyword evidence="2" id="KW-1185">Reference proteome</keyword>
<comment type="caution">
    <text evidence="1">The sequence shown here is derived from an EMBL/GenBank/DDBJ whole genome shotgun (WGS) entry which is preliminary data.</text>
</comment>
<proteinExistence type="predicted"/>
<sequence>MACHYTSVMEKFSTFYPNGEGISANELNRSNQDLDLTKYMDIDEFIQVLQETERITPFGRLKAEANVNLDDVNTVKWFSHQMEQPGFNQSKKKKIPLTSSVLQVIEMDRKLRDMDTKSNVLPLYSPEQTQEILDDCALTNYLVQLLSDKGNSS</sequence>
<reference evidence="1 2" key="1">
    <citation type="submission" date="2022-05" db="EMBL/GenBank/DDBJ databases">
        <authorList>
            <consortium name="Genoscope - CEA"/>
            <person name="William W."/>
        </authorList>
    </citation>
    <scope>NUCLEOTIDE SEQUENCE [LARGE SCALE GENOMIC DNA]</scope>
</reference>
<gene>
    <name evidence="1" type="ORF">PLOB_00013428</name>
</gene>
<dbReference type="Proteomes" id="UP001159405">
    <property type="component" value="Unassembled WGS sequence"/>
</dbReference>
<evidence type="ECO:0000313" key="1">
    <source>
        <dbReference type="EMBL" id="CAH3173047.1"/>
    </source>
</evidence>